<evidence type="ECO:0000256" key="2">
    <source>
        <dbReference type="SAM" id="Phobius"/>
    </source>
</evidence>
<keyword evidence="2" id="KW-1133">Transmembrane helix</keyword>
<feature type="transmembrane region" description="Helical" evidence="2">
    <location>
        <begin position="18"/>
        <end position="36"/>
    </location>
</feature>
<evidence type="ECO:0000256" key="1">
    <source>
        <dbReference type="SAM" id="Coils"/>
    </source>
</evidence>
<proteinExistence type="predicted"/>
<keyword evidence="1" id="KW-0175">Coiled coil</keyword>
<evidence type="ECO:0000313" key="3">
    <source>
        <dbReference type="EMBL" id="EAY25222.1"/>
    </source>
</evidence>
<gene>
    <name evidence="3" type="ORF">M23134_07959</name>
</gene>
<dbReference type="AlphaFoldDB" id="A1ZWI2"/>
<organism evidence="3 4">
    <name type="scientific">Microscilla marina ATCC 23134</name>
    <dbReference type="NCBI Taxonomy" id="313606"/>
    <lineage>
        <taxon>Bacteria</taxon>
        <taxon>Pseudomonadati</taxon>
        <taxon>Bacteroidota</taxon>
        <taxon>Cytophagia</taxon>
        <taxon>Cytophagales</taxon>
        <taxon>Microscillaceae</taxon>
        <taxon>Microscilla</taxon>
    </lineage>
</organism>
<keyword evidence="2" id="KW-0812">Transmembrane</keyword>
<dbReference type="EMBL" id="AAWS01000052">
    <property type="protein sequence ID" value="EAY25222.1"/>
    <property type="molecule type" value="Genomic_DNA"/>
</dbReference>
<dbReference type="Proteomes" id="UP000004095">
    <property type="component" value="Unassembled WGS sequence"/>
</dbReference>
<dbReference type="RefSeq" id="WP_002703165.1">
    <property type="nucleotide sequence ID" value="NZ_AAWS01000052.1"/>
</dbReference>
<protein>
    <submittedName>
        <fullName evidence="3">Uncharacterized protein</fullName>
    </submittedName>
</protein>
<evidence type="ECO:0000313" key="4">
    <source>
        <dbReference type="Proteomes" id="UP000004095"/>
    </source>
</evidence>
<comment type="caution">
    <text evidence="3">The sequence shown here is derived from an EMBL/GenBank/DDBJ whole genome shotgun (WGS) entry which is preliminary data.</text>
</comment>
<keyword evidence="2" id="KW-0472">Membrane</keyword>
<feature type="coiled-coil region" evidence="1">
    <location>
        <begin position="77"/>
        <end position="188"/>
    </location>
</feature>
<name>A1ZWI2_MICM2</name>
<reference evidence="3 4" key="1">
    <citation type="submission" date="2007-01" db="EMBL/GenBank/DDBJ databases">
        <authorList>
            <person name="Haygood M."/>
            <person name="Podell S."/>
            <person name="Anderson C."/>
            <person name="Hopkinson B."/>
            <person name="Roe K."/>
            <person name="Barbeau K."/>
            <person name="Gaasterland T."/>
            <person name="Ferriera S."/>
            <person name="Johnson J."/>
            <person name="Kravitz S."/>
            <person name="Beeson K."/>
            <person name="Sutton G."/>
            <person name="Rogers Y.-H."/>
            <person name="Friedman R."/>
            <person name="Frazier M."/>
            <person name="Venter J.C."/>
        </authorList>
    </citation>
    <scope>NUCLEOTIDE SEQUENCE [LARGE SCALE GENOMIC DNA]</scope>
    <source>
        <strain evidence="3 4">ATCC 23134</strain>
    </source>
</reference>
<sequence>MNREKNKVVKPVKISERLVYFVIIIGLVGFAVYQTTKSSTLKQENNIALQKNEVLNRYTLSLDQIIKEKEGRLGQLRQADTQQKLQIQEQIEQLKQKKREIQELKKARQVDFQKLIKISADLEQMHQKDEALLARLASLKENTKQKKPLVNRPNLPNRQEHKDLQAEYGKLKAALEQALKENTELSGQLFATHFVVTPGEIKKGHFSPSTRARRTTHLKVGFTLTRSLKSGESIVLDLYNDGEVLPVMQVYSNELKVLSGNRVTMNVVRVGGKPFRKGNNVLNIYRMHEGVKSKIGSHVVYLR</sequence>
<keyword evidence="4" id="KW-1185">Reference proteome</keyword>
<accession>A1ZWI2</accession>